<dbReference type="AlphaFoldDB" id="A0AAF0CVS7"/>
<evidence type="ECO:0000313" key="4">
    <source>
        <dbReference type="EMBL" id="WEG73793.1"/>
    </source>
</evidence>
<evidence type="ECO:0000259" key="2">
    <source>
        <dbReference type="Pfam" id="PF00534"/>
    </source>
</evidence>
<dbReference type="PANTHER" id="PTHR46401">
    <property type="entry name" value="GLYCOSYLTRANSFERASE WBBK-RELATED"/>
    <property type="match status" value="1"/>
</dbReference>
<proteinExistence type="predicted"/>
<sequence length="404" mass="46614">MKKDVLFLCQYFYPEYISSATLPRDVALSLKKSGMSVDVLTGFPYEYNDGEKVEKKESYKGINIQRVKYLKLKRSNFIGRLVNFFSFFCSMSFKLLKLRHYKIIIVYSNPPILPLLAIWANKLFKTKIIFVGFDIYPEIAINTRSLKKNSVIDKVMTYINNKLFNSVDRVVALSNDMKDFLINNRNIEEHKIKVIPNWYEIENMETIVYDFPTLDTFIENSDLVVSYFGNMGICQDMQTILDAMLLLKKQPRIKFLLAGHGVKKDEIKIFIEENNLSNAVVFDFLQGQDYKYALSRSDCFVVSLEDSVEGLAVPSKTYSYMMAGKTIVSIMNDETDIAKEVVGNNLGVHVSNGCSKELAEKLMFLANNNDFLLESGKNARERFLSKYTTEKCTKQYLEMIEEML</sequence>
<gene>
    <name evidence="4" type="ORF">OL234_02455</name>
</gene>
<keyword evidence="5" id="KW-1185">Reference proteome</keyword>
<dbReference type="Pfam" id="PF00534">
    <property type="entry name" value="Glycos_transf_1"/>
    <property type="match status" value="1"/>
</dbReference>
<accession>A0AAF0CVS7</accession>
<dbReference type="RefSeq" id="WP_275469593.1">
    <property type="nucleotide sequence ID" value="NZ_CP110232.1"/>
</dbReference>
<evidence type="ECO:0000313" key="5">
    <source>
        <dbReference type="Proteomes" id="UP001179647"/>
    </source>
</evidence>
<dbReference type="GO" id="GO:0009103">
    <property type="term" value="P:lipopolysaccharide biosynthetic process"/>
    <property type="evidence" value="ECO:0007669"/>
    <property type="project" value="TreeGrafter"/>
</dbReference>
<dbReference type="Pfam" id="PF13439">
    <property type="entry name" value="Glyco_transf_4"/>
    <property type="match status" value="1"/>
</dbReference>
<dbReference type="Gene3D" id="3.40.50.2000">
    <property type="entry name" value="Glycogen Phosphorylase B"/>
    <property type="match status" value="2"/>
</dbReference>
<keyword evidence="1" id="KW-0808">Transferase</keyword>
<dbReference type="GO" id="GO:0016757">
    <property type="term" value="F:glycosyltransferase activity"/>
    <property type="evidence" value="ECO:0007669"/>
    <property type="project" value="InterPro"/>
</dbReference>
<evidence type="ECO:0000256" key="1">
    <source>
        <dbReference type="ARBA" id="ARBA00022679"/>
    </source>
</evidence>
<evidence type="ECO:0000259" key="3">
    <source>
        <dbReference type="Pfam" id="PF13439"/>
    </source>
</evidence>
<feature type="domain" description="Glycosyl transferase family 1" evidence="2">
    <location>
        <begin position="221"/>
        <end position="382"/>
    </location>
</feature>
<dbReference type="Proteomes" id="UP001179647">
    <property type="component" value="Chromosome"/>
</dbReference>
<dbReference type="CDD" id="cd03794">
    <property type="entry name" value="GT4_WbuB-like"/>
    <property type="match status" value="1"/>
</dbReference>
<dbReference type="KEGG" id="vie:OL234_02455"/>
<protein>
    <submittedName>
        <fullName evidence="4">Glycosyltransferase family 4 protein</fullName>
    </submittedName>
</protein>
<dbReference type="InterPro" id="IPR001296">
    <property type="entry name" value="Glyco_trans_1"/>
</dbReference>
<dbReference type="InterPro" id="IPR028098">
    <property type="entry name" value="Glyco_trans_4-like_N"/>
</dbReference>
<dbReference type="EMBL" id="CP110232">
    <property type="protein sequence ID" value="WEG73793.1"/>
    <property type="molecule type" value="Genomic_DNA"/>
</dbReference>
<name>A0AAF0CVS7_9ENTE</name>
<dbReference type="PANTHER" id="PTHR46401:SF2">
    <property type="entry name" value="GLYCOSYLTRANSFERASE WBBK-RELATED"/>
    <property type="match status" value="1"/>
</dbReference>
<organism evidence="4 5">
    <name type="scientific">Vagococcus intermedius</name>
    <dbReference type="NCBI Taxonomy" id="2991418"/>
    <lineage>
        <taxon>Bacteria</taxon>
        <taxon>Bacillati</taxon>
        <taxon>Bacillota</taxon>
        <taxon>Bacilli</taxon>
        <taxon>Lactobacillales</taxon>
        <taxon>Enterococcaceae</taxon>
        <taxon>Vagococcus</taxon>
    </lineage>
</organism>
<feature type="domain" description="Glycosyltransferase subfamily 4-like N-terminal" evidence="3">
    <location>
        <begin position="25"/>
        <end position="201"/>
    </location>
</feature>
<dbReference type="SUPFAM" id="SSF53756">
    <property type="entry name" value="UDP-Glycosyltransferase/glycogen phosphorylase"/>
    <property type="match status" value="1"/>
</dbReference>
<reference evidence="4" key="1">
    <citation type="submission" date="2022-10" db="EMBL/GenBank/DDBJ databases">
        <title>Vagococcus sp. isolated from poultry meat.</title>
        <authorList>
            <person name="Johansson P."/>
            <person name="Bjorkroth J."/>
        </authorList>
    </citation>
    <scope>NUCLEOTIDE SEQUENCE</scope>
    <source>
        <strain evidence="4">STAA11</strain>
    </source>
</reference>